<dbReference type="Proteomes" id="UP000671828">
    <property type="component" value="Chromosome"/>
</dbReference>
<sequence length="110" mass="11102">MPEPVPPHVAASLATRAVASLNELVRVKFAGDPAALAALLSAEGAAPDSPQVRALSEVLGRAAAADPAFGEELRRRASGAQPGRVTNQVSGTVHGNVVQAGDIQGGVNFK</sequence>
<feature type="compositionally biased region" description="Polar residues" evidence="1">
    <location>
        <begin position="84"/>
        <end position="93"/>
    </location>
</feature>
<reference evidence="2 5" key="1">
    <citation type="submission" date="2021-01" db="EMBL/GenBank/DDBJ databases">
        <title>Sequencing the genomes of 1000 actinobacteria strains.</title>
        <authorList>
            <person name="Klenk H.-P."/>
        </authorList>
    </citation>
    <scope>NUCLEOTIDE SEQUENCE [LARGE SCALE GENOMIC DNA]</scope>
    <source>
        <strain evidence="2 5">DSM 44581</strain>
    </source>
</reference>
<evidence type="ECO:0000313" key="3">
    <source>
        <dbReference type="EMBL" id="QTR05068.1"/>
    </source>
</evidence>
<dbReference type="RefSeq" id="WP_204842009.1">
    <property type="nucleotide sequence ID" value="NZ_JAFBCL010000001.1"/>
</dbReference>
<name>A0A8T8I3A4_9PSEU</name>
<evidence type="ECO:0000313" key="4">
    <source>
        <dbReference type="Proteomes" id="UP000671828"/>
    </source>
</evidence>
<protein>
    <submittedName>
        <fullName evidence="3">Uncharacterized protein</fullName>
    </submittedName>
</protein>
<evidence type="ECO:0000256" key="1">
    <source>
        <dbReference type="SAM" id="MobiDB-lite"/>
    </source>
</evidence>
<dbReference type="EMBL" id="JAFBCL010000001">
    <property type="protein sequence ID" value="MBM7811137.1"/>
    <property type="molecule type" value="Genomic_DNA"/>
</dbReference>
<accession>A0A8T8I3A4</accession>
<evidence type="ECO:0000313" key="2">
    <source>
        <dbReference type="EMBL" id="MBM7811137.1"/>
    </source>
</evidence>
<dbReference type="Proteomes" id="UP001195724">
    <property type="component" value="Unassembled WGS sequence"/>
</dbReference>
<evidence type="ECO:0000313" key="5">
    <source>
        <dbReference type="Proteomes" id="UP001195724"/>
    </source>
</evidence>
<reference evidence="3" key="2">
    <citation type="submission" date="2021-04" db="EMBL/GenBank/DDBJ databases">
        <title>Saccharothrix algeriensis WGS.</title>
        <authorList>
            <person name="Stuskova K."/>
            <person name="Hakalova E."/>
            <person name="Tebbal A.B."/>
            <person name="Eichmeier A."/>
        </authorList>
    </citation>
    <scope>NUCLEOTIDE SEQUENCE</scope>
    <source>
        <strain evidence="3">NRRL B-24137</strain>
    </source>
</reference>
<proteinExistence type="predicted"/>
<dbReference type="AlphaFoldDB" id="A0A8T8I3A4"/>
<dbReference type="EMBL" id="CP072788">
    <property type="protein sequence ID" value="QTR05068.1"/>
    <property type="molecule type" value="Genomic_DNA"/>
</dbReference>
<keyword evidence="5" id="KW-1185">Reference proteome</keyword>
<feature type="region of interest" description="Disordered" evidence="1">
    <location>
        <begin position="73"/>
        <end position="97"/>
    </location>
</feature>
<organism evidence="3 4">
    <name type="scientific">Saccharothrix algeriensis</name>
    <dbReference type="NCBI Taxonomy" id="173560"/>
    <lineage>
        <taxon>Bacteria</taxon>
        <taxon>Bacillati</taxon>
        <taxon>Actinomycetota</taxon>
        <taxon>Actinomycetes</taxon>
        <taxon>Pseudonocardiales</taxon>
        <taxon>Pseudonocardiaceae</taxon>
        <taxon>Saccharothrix</taxon>
    </lineage>
</organism>
<gene>
    <name evidence="3" type="ORF">J7S33_10320</name>
    <name evidence="2" type="ORF">JOE68_002002</name>
</gene>